<feature type="domain" description="Serpin" evidence="2">
    <location>
        <begin position="7"/>
        <end position="68"/>
    </location>
</feature>
<dbReference type="EMBL" id="JAIWQS010000006">
    <property type="protein sequence ID" value="KAJ8762417.1"/>
    <property type="molecule type" value="Genomic_DNA"/>
</dbReference>
<dbReference type="SUPFAM" id="SSF56574">
    <property type="entry name" value="Serpins"/>
    <property type="match status" value="1"/>
</dbReference>
<gene>
    <name evidence="3" type="ORF">K2173_007577</name>
</gene>
<dbReference type="Pfam" id="PF00079">
    <property type="entry name" value="Serpin"/>
    <property type="match status" value="1"/>
</dbReference>
<comment type="similarity">
    <text evidence="1">Belongs to the serpin family.</text>
</comment>
<dbReference type="InterPro" id="IPR000215">
    <property type="entry name" value="Serpin_fam"/>
</dbReference>
<evidence type="ECO:0000259" key="2">
    <source>
        <dbReference type="Pfam" id="PF00079"/>
    </source>
</evidence>
<dbReference type="Proteomes" id="UP001159364">
    <property type="component" value="Linkage Group LG06"/>
</dbReference>
<dbReference type="Gene3D" id="3.30.497.10">
    <property type="entry name" value="Antithrombin, subunit I, domain 2"/>
    <property type="match status" value="1"/>
</dbReference>
<dbReference type="InterPro" id="IPR023796">
    <property type="entry name" value="Serpin_dom"/>
</dbReference>
<dbReference type="GO" id="GO:0004867">
    <property type="term" value="F:serine-type endopeptidase inhibitor activity"/>
    <property type="evidence" value="ECO:0007669"/>
    <property type="project" value="InterPro"/>
</dbReference>
<sequence>MEFGYPTTCDFKDSYQQHINNIYKAQTESVDFLNQADKVREDINAWVCNATKGLMKEMLKPPLPRKTIQLYFLQMLST</sequence>
<keyword evidence="4" id="KW-1185">Reference proteome</keyword>
<accession>A0AAV8T6K8</accession>
<reference evidence="3 4" key="1">
    <citation type="submission" date="2021-09" db="EMBL/GenBank/DDBJ databases">
        <title>Genomic insights and catalytic innovation underlie evolution of tropane alkaloids biosynthesis.</title>
        <authorList>
            <person name="Wang Y.-J."/>
            <person name="Tian T."/>
            <person name="Huang J.-P."/>
            <person name="Huang S.-X."/>
        </authorList>
    </citation>
    <scope>NUCLEOTIDE SEQUENCE [LARGE SCALE GENOMIC DNA]</scope>
    <source>
        <strain evidence="3">KIB-2018</strain>
        <tissue evidence="3">Leaf</tissue>
    </source>
</reference>
<dbReference type="PANTHER" id="PTHR11461:SF211">
    <property type="entry name" value="GH10112P-RELATED"/>
    <property type="match status" value="1"/>
</dbReference>
<dbReference type="AlphaFoldDB" id="A0AAV8T6K8"/>
<organism evidence="3 4">
    <name type="scientific">Erythroxylum novogranatense</name>
    <dbReference type="NCBI Taxonomy" id="1862640"/>
    <lineage>
        <taxon>Eukaryota</taxon>
        <taxon>Viridiplantae</taxon>
        <taxon>Streptophyta</taxon>
        <taxon>Embryophyta</taxon>
        <taxon>Tracheophyta</taxon>
        <taxon>Spermatophyta</taxon>
        <taxon>Magnoliopsida</taxon>
        <taxon>eudicotyledons</taxon>
        <taxon>Gunneridae</taxon>
        <taxon>Pentapetalae</taxon>
        <taxon>rosids</taxon>
        <taxon>fabids</taxon>
        <taxon>Malpighiales</taxon>
        <taxon>Erythroxylaceae</taxon>
        <taxon>Erythroxylum</taxon>
    </lineage>
</organism>
<name>A0AAV8T6K8_9ROSI</name>
<dbReference type="InterPro" id="IPR036186">
    <property type="entry name" value="Serpin_sf"/>
</dbReference>
<dbReference type="InterPro" id="IPR042178">
    <property type="entry name" value="Serpin_sf_1"/>
</dbReference>
<evidence type="ECO:0000313" key="3">
    <source>
        <dbReference type="EMBL" id="KAJ8762417.1"/>
    </source>
</evidence>
<evidence type="ECO:0000256" key="1">
    <source>
        <dbReference type="ARBA" id="ARBA00009500"/>
    </source>
</evidence>
<proteinExistence type="inferred from homology"/>
<dbReference type="PANTHER" id="PTHR11461">
    <property type="entry name" value="SERINE PROTEASE INHIBITOR, SERPIN"/>
    <property type="match status" value="1"/>
</dbReference>
<protein>
    <recommendedName>
        <fullName evidence="2">Serpin domain-containing protein</fullName>
    </recommendedName>
</protein>
<dbReference type="GO" id="GO:0005615">
    <property type="term" value="C:extracellular space"/>
    <property type="evidence" value="ECO:0007669"/>
    <property type="project" value="InterPro"/>
</dbReference>
<comment type="caution">
    <text evidence="3">The sequence shown here is derived from an EMBL/GenBank/DDBJ whole genome shotgun (WGS) entry which is preliminary data.</text>
</comment>
<evidence type="ECO:0000313" key="4">
    <source>
        <dbReference type="Proteomes" id="UP001159364"/>
    </source>
</evidence>